<sequence length="321" mass="34527">MTSVLRRAVAPIAAVTALVATLSACGTGPSQVNSAVIIDDHVISVDEVQSLIDEVVKEPAARPLAEQHKLDLVAREVVSQLITHELLTEVAREENLRVDQSQLSLLREQDPFGQELPTDGSVPADQLVPALVNRARGFDAYANDNLLLMELANRYLGRADVKYNVAGVTDYDDAKTLAQKIVANPDNGPSLMRAASAEDLPPQLNSATGPGPLALQLMVPDDSVLLINQPATAQSAGSFFVVQVLSKDIASSASPEFDPSQVDPSQLPQYGKYLLREQAIDKNIRVSPRYGEWNLAEMKVLPKAEADVAGLLLLPEEADKP</sequence>
<keyword evidence="3" id="KW-1185">Reference proteome</keyword>
<dbReference type="EMBL" id="JBHSIS010000006">
    <property type="protein sequence ID" value="MFC4854042.1"/>
    <property type="molecule type" value="Genomic_DNA"/>
</dbReference>
<dbReference type="SUPFAM" id="SSF109998">
    <property type="entry name" value="Triger factor/SurA peptide-binding domain-like"/>
    <property type="match status" value="1"/>
</dbReference>
<evidence type="ECO:0000313" key="3">
    <source>
        <dbReference type="Proteomes" id="UP001595859"/>
    </source>
</evidence>
<gene>
    <name evidence="2" type="ORF">ACFPCV_11060</name>
</gene>
<feature type="signal peptide" evidence="1">
    <location>
        <begin position="1"/>
        <end position="26"/>
    </location>
</feature>
<dbReference type="InterPro" id="IPR027304">
    <property type="entry name" value="Trigger_fact/SurA_dom_sf"/>
</dbReference>
<protein>
    <recommendedName>
        <fullName evidence="4">SurA-like protein</fullName>
    </recommendedName>
</protein>
<name>A0ABV9S0P8_9PSEU</name>
<dbReference type="RefSeq" id="WP_378056001.1">
    <property type="nucleotide sequence ID" value="NZ_JBHSIS010000006.1"/>
</dbReference>
<accession>A0ABV9S0P8</accession>
<dbReference type="PROSITE" id="PS51257">
    <property type="entry name" value="PROKAR_LIPOPROTEIN"/>
    <property type="match status" value="1"/>
</dbReference>
<proteinExistence type="predicted"/>
<feature type="chain" id="PRO_5046556750" description="SurA-like protein" evidence="1">
    <location>
        <begin position="27"/>
        <end position="321"/>
    </location>
</feature>
<organism evidence="2 3">
    <name type="scientific">Actinophytocola glycyrrhizae</name>
    <dbReference type="NCBI Taxonomy" id="2044873"/>
    <lineage>
        <taxon>Bacteria</taxon>
        <taxon>Bacillati</taxon>
        <taxon>Actinomycetota</taxon>
        <taxon>Actinomycetes</taxon>
        <taxon>Pseudonocardiales</taxon>
        <taxon>Pseudonocardiaceae</taxon>
    </lineage>
</organism>
<dbReference type="Proteomes" id="UP001595859">
    <property type="component" value="Unassembled WGS sequence"/>
</dbReference>
<reference evidence="3" key="1">
    <citation type="journal article" date="2019" name="Int. J. Syst. Evol. Microbiol.">
        <title>The Global Catalogue of Microorganisms (GCM) 10K type strain sequencing project: providing services to taxonomists for standard genome sequencing and annotation.</title>
        <authorList>
            <consortium name="The Broad Institute Genomics Platform"/>
            <consortium name="The Broad Institute Genome Sequencing Center for Infectious Disease"/>
            <person name="Wu L."/>
            <person name="Ma J."/>
        </authorList>
    </citation>
    <scope>NUCLEOTIDE SEQUENCE [LARGE SCALE GENOMIC DNA]</scope>
    <source>
        <strain evidence="3">ZS-22-S1</strain>
    </source>
</reference>
<evidence type="ECO:0000313" key="2">
    <source>
        <dbReference type="EMBL" id="MFC4854042.1"/>
    </source>
</evidence>
<comment type="caution">
    <text evidence="2">The sequence shown here is derived from an EMBL/GenBank/DDBJ whole genome shotgun (WGS) entry which is preliminary data.</text>
</comment>
<evidence type="ECO:0000256" key="1">
    <source>
        <dbReference type="SAM" id="SignalP"/>
    </source>
</evidence>
<keyword evidence="1" id="KW-0732">Signal</keyword>
<evidence type="ECO:0008006" key="4">
    <source>
        <dbReference type="Google" id="ProtNLM"/>
    </source>
</evidence>